<dbReference type="PROSITE" id="PS50975">
    <property type="entry name" value="ATP_GRASP"/>
    <property type="match status" value="1"/>
</dbReference>
<name>A0A7C4M5C8_UNCC3</name>
<gene>
    <name evidence="3" type="ORF">ENT43_01460</name>
</gene>
<evidence type="ECO:0000313" key="3">
    <source>
        <dbReference type="EMBL" id="HGT70906.1"/>
    </source>
</evidence>
<keyword evidence="1" id="KW-0547">Nucleotide-binding</keyword>
<organism evidence="3">
    <name type="scientific">candidate division CPR3 bacterium</name>
    <dbReference type="NCBI Taxonomy" id="2268181"/>
    <lineage>
        <taxon>Bacteria</taxon>
        <taxon>Bacteria division CPR3</taxon>
    </lineage>
</organism>
<proteinExistence type="predicted"/>
<dbReference type="AlphaFoldDB" id="A0A7C4M5C8"/>
<dbReference type="EMBL" id="DSYQ01000005">
    <property type="protein sequence ID" value="HGT70906.1"/>
    <property type="molecule type" value="Genomic_DNA"/>
</dbReference>
<evidence type="ECO:0000259" key="2">
    <source>
        <dbReference type="PROSITE" id="PS50975"/>
    </source>
</evidence>
<protein>
    <recommendedName>
        <fullName evidence="2">ATP-grasp domain-containing protein</fullName>
    </recommendedName>
</protein>
<dbReference type="GO" id="GO:0005524">
    <property type="term" value="F:ATP binding"/>
    <property type="evidence" value="ECO:0007669"/>
    <property type="project" value="UniProtKB-UniRule"/>
</dbReference>
<dbReference type="InterPro" id="IPR011761">
    <property type="entry name" value="ATP-grasp"/>
</dbReference>
<accession>A0A7C4M5C8</accession>
<sequence>MKKTKKTKQAVSFKCEHCGPIYTSHFGKWSEDLFFVLFPFKISQKRLSKFALLIDSFLLKIGLLELTNDIENKKIYFRTKVFIKEALKDGIKIKALKSKHGFINRFQMEHGGKRFYFEGFPRAEFLNGSMTDKIDDKVFVKKVLQKNNIPSVKGRYFWFFQKSKAIRYAEKNLSYPLIVKPRSGSMSQHVTQNINSRQKLIEGIKVANKYSPFFVIEEFLPEMNVYRATVIDNKEVAVVKRIPAHIVGDGKKTIQELIELKNQEPERGEACSEDCTTFKLIFNETSEKILQKRGLSLKSVLPKGEKLYIQEKVILDIGADIEEVTETTHSDNKELFLEVSRVFGIKVVGIDFLAKDISMSWKNQTCAIIELNSLPYIDTHHHPTYGDPVNIGKYIVEMVKRYYK</sequence>
<dbReference type="SUPFAM" id="SSF56059">
    <property type="entry name" value="Glutathione synthetase ATP-binding domain-like"/>
    <property type="match status" value="1"/>
</dbReference>
<keyword evidence="1" id="KW-0067">ATP-binding</keyword>
<reference evidence="3" key="1">
    <citation type="journal article" date="2020" name="mSystems">
        <title>Genome- and Community-Level Interaction Insights into Carbon Utilization and Element Cycling Functions of Hydrothermarchaeota in Hydrothermal Sediment.</title>
        <authorList>
            <person name="Zhou Z."/>
            <person name="Liu Y."/>
            <person name="Xu W."/>
            <person name="Pan J."/>
            <person name="Luo Z.H."/>
            <person name="Li M."/>
        </authorList>
    </citation>
    <scope>NUCLEOTIDE SEQUENCE [LARGE SCALE GENOMIC DNA]</scope>
    <source>
        <strain evidence="3">SpSt-579</strain>
    </source>
</reference>
<evidence type="ECO:0000256" key="1">
    <source>
        <dbReference type="PROSITE-ProRule" id="PRU00409"/>
    </source>
</evidence>
<feature type="domain" description="ATP-grasp" evidence="2">
    <location>
        <begin position="141"/>
        <end position="400"/>
    </location>
</feature>
<comment type="caution">
    <text evidence="3">The sequence shown here is derived from an EMBL/GenBank/DDBJ whole genome shotgun (WGS) entry which is preliminary data.</text>
</comment>
<dbReference type="GO" id="GO:0046872">
    <property type="term" value="F:metal ion binding"/>
    <property type="evidence" value="ECO:0007669"/>
    <property type="project" value="InterPro"/>
</dbReference>
<dbReference type="Gene3D" id="3.30.470.20">
    <property type="entry name" value="ATP-grasp fold, B domain"/>
    <property type="match status" value="2"/>
</dbReference>